<keyword evidence="2" id="KW-1185">Reference proteome</keyword>
<comment type="caution">
    <text evidence="1">The sequence shown here is derived from an EMBL/GenBank/DDBJ whole genome shotgun (WGS) entry which is preliminary data.</text>
</comment>
<name>A0A1X0CQ49_9MYCO</name>
<evidence type="ECO:0000313" key="2">
    <source>
        <dbReference type="Proteomes" id="UP000192801"/>
    </source>
</evidence>
<reference evidence="1 2" key="1">
    <citation type="submission" date="2016-12" db="EMBL/GenBank/DDBJ databases">
        <title>The new phylogeny of genus Mycobacterium.</title>
        <authorList>
            <person name="Tortoli E."/>
            <person name="Trovato A."/>
            <person name="Cirillo D.M."/>
        </authorList>
    </citation>
    <scope>NUCLEOTIDE SEQUENCE [LARGE SCALE GENOMIC DNA]</scope>
    <source>
        <strain evidence="1 2">DSM 45130</strain>
    </source>
</reference>
<dbReference type="AlphaFoldDB" id="A0A1X0CQ49"/>
<protein>
    <submittedName>
        <fullName evidence="1">Uncharacterized protein</fullName>
    </submittedName>
</protein>
<accession>A0A1X0CQ49</accession>
<dbReference type="RefSeq" id="WP_165756850.1">
    <property type="nucleotide sequence ID" value="NZ_AP022618.1"/>
</dbReference>
<organism evidence="1 2">
    <name type="scientific">Mycolicibacterium insubricum</name>
    <dbReference type="NCBI Taxonomy" id="444597"/>
    <lineage>
        <taxon>Bacteria</taxon>
        <taxon>Bacillati</taxon>
        <taxon>Actinomycetota</taxon>
        <taxon>Actinomycetes</taxon>
        <taxon>Mycobacteriales</taxon>
        <taxon>Mycobacteriaceae</taxon>
        <taxon>Mycolicibacterium</taxon>
    </lineage>
</organism>
<proteinExistence type="predicted"/>
<dbReference type="Pfam" id="PF14012">
    <property type="entry name" value="DUF4229"/>
    <property type="match status" value="1"/>
</dbReference>
<sequence>MAEERPTGRLIVDILVYTAARIVLVVAVTAAIYYGALQLGFQVPLVVALLFGLIIAMPLGIWVLRGLRERVTAGIAVADERRRLDRERLASRLRGEDDESAA</sequence>
<dbReference type="EMBL" id="MVHS01000094">
    <property type="protein sequence ID" value="ORA62316.1"/>
    <property type="molecule type" value="Genomic_DNA"/>
</dbReference>
<dbReference type="InterPro" id="IPR025323">
    <property type="entry name" value="DUF4229"/>
</dbReference>
<dbReference type="Proteomes" id="UP000192801">
    <property type="component" value="Unassembled WGS sequence"/>
</dbReference>
<gene>
    <name evidence="1" type="ORF">BST26_21000</name>
</gene>
<dbReference type="STRING" id="444597.BST26_21000"/>
<evidence type="ECO:0000313" key="1">
    <source>
        <dbReference type="EMBL" id="ORA62316.1"/>
    </source>
</evidence>